<dbReference type="InterPro" id="IPR010998">
    <property type="entry name" value="Integrase_recombinase_N"/>
</dbReference>
<evidence type="ECO:0000313" key="9">
    <source>
        <dbReference type="Proteomes" id="UP001203761"/>
    </source>
</evidence>
<dbReference type="SUPFAM" id="SSF56349">
    <property type="entry name" value="DNA breaking-rejoining enzymes"/>
    <property type="match status" value="1"/>
</dbReference>
<evidence type="ECO:0000313" key="8">
    <source>
        <dbReference type="EMBL" id="MCL6422243.1"/>
    </source>
</evidence>
<keyword evidence="3 5" id="KW-0238">DNA-binding</keyword>
<evidence type="ECO:0000256" key="3">
    <source>
        <dbReference type="ARBA" id="ARBA00023125"/>
    </source>
</evidence>
<feature type="domain" description="Tyr recombinase" evidence="6">
    <location>
        <begin position="182"/>
        <end position="385"/>
    </location>
</feature>
<dbReference type="Pfam" id="PF14659">
    <property type="entry name" value="Phage_int_SAM_3"/>
    <property type="match status" value="1"/>
</dbReference>
<dbReference type="Pfam" id="PF00589">
    <property type="entry name" value="Phage_integrase"/>
    <property type="match status" value="1"/>
</dbReference>
<dbReference type="InterPro" id="IPR050090">
    <property type="entry name" value="Tyrosine_recombinase_XerCD"/>
</dbReference>
<dbReference type="CDD" id="cd01189">
    <property type="entry name" value="INT_ICEBs1_C_like"/>
    <property type="match status" value="1"/>
</dbReference>
<keyword evidence="9" id="KW-1185">Reference proteome</keyword>
<comment type="caution">
    <text evidence="8">The sequence shown here is derived from an EMBL/GenBank/DDBJ whole genome shotgun (WGS) entry which is preliminary data.</text>
</comment>
<dbReference type="PANTHER" id="PTHR30349">
    <property type="entry name" value="PHAGE INTEGRASE-RELATED"/>
    <property type="match status" value="1"/>
</dbReference>
<evidence type="ECO:0000256" key="4">
    <source>
        <dbReference type="ARBA" id="ARBA00023172"/>
    </source>
</evidence>
<dbReference type="Gene3D" id="1.10.150.130">
    <property type="match status" value="1"/>
</dbReference>
<organism evidence="8 9">
    <name type="scientific">Brachybacterium equifaecis</name>
    <dbReference type="NCBI Taxonomy" id="2910770"/>
    <lineage>
        <taxon>Bacteria</taxon>
        <taxon>Bacillati</taxon>
        <taxon>Actinomycetota</taxon>
        <taxon>Actinomycetes</taxon>
        <taxon>Micrococcales</taxon>
        <taxon>Dermabacteraceae</taxon>
        <taxon>Brachybacterium</taxon>
    </lineage>
</organism>
<sequence>MARIKGDGTLFKDGQGYWTARVELPPAADGSRRRKTIRSKDRGTAVKRLRDLRAELDAHGDISTSVPTLKVWAERWMTHTAPERVRPRTLATYQGYLDRWILPAIGRVRLDHLTTTHVEQMHDLMRTGYGEGKDKRSPLSSTSRLQAHRILGVILRDAVRAGHLRANPADRDHIEAPRKAATTTAVLTPEQAWTVLQHVAHDRLCTRWAVALLGGLRQGEALGLERDAIDLDAGTITVQWQLQRLKDKPAQHVEHRDLGGGYYLTRPKTSSGMRVVPMTAPLLEVMKPHLEAIPLRQVAEHDLIFLTPQGRPIHSTGDTKRWRAILAEAKVPSVRLHDARHTTATMLLAAGVEMRVIQAILGHSSVAMSQHYAHASTEMTRDAMDRMSMSRVK</sequence>
<evidence type="ECO:0000256" key="1">
    <source>
        <dbReference type="ARBA" id="ARBA00008857"/>
    </source>
</evidence>
<dbReference type="PROSITE" id="PS51898">
    <property type="entry name" value="TYR_RECOMBINASE"/>
    <property type="match status" value="1"/>
</dbReference>
<proteinExistence type="inferred from homology"/>
<evidence type="ECO:0000256" key="5">
    <source>
        <dbReference type="PROSITE-ProRule" id="PRU01248"/>
    </source>
</evidence>
<dbReference type="PANTHER" id="PTHR30349:SF64">
    <property type="entry name" value="PROPHAGE INTEGRASE INTD-RELATED"/>
    <property type="match status" value="1"/>
</dbReference>
<dbReference type="InterPro" id="IPR013762">
    <property type="entry name" value="Integrase-like_cat_sf"/>
</dbReference>
<keyword evidence="2" id="KW-0229">DNA integration</keyword>
<dbReference type="EMBL" id="JAKNCJ010000001">
    <property type="protein sequence ID" value="MCL6422243.1"/>
    <property type="molecule type" value="Genomic_DNA"/>
</dbReference>
<dbReference type="Gene3D" id="1.10.443.10">
    <property type="entry name" value="Intergrase catalytic core"/>
    <property type="match status" value="1"/>
</dbReference>
<accession>A0ABT0QYJ4</accession>
<evidence type="ECO:0000259" key="7">
    <source>
        <dbReference type="PROSITE" id="PS51900"/>
    </source>
</evidence>
<feature type="domain" description="Core-binding (CB)" evidence="7">
    <location>
        <begin position="67"/>
        <end position="159"/>
    </location>
</feature>
<dbReference type="RefSeq" id="WP_249736397.1">
    <property type="nucleotide sequence ID" value="NZ_JAKNCJ010000001.1"/>
</dbReference>
<name>A0ABT0QYJ4_9MICO</name>
<evidence type="ECO:0000256" key="2">
    <source>
        <dbReference type="ARBA" id="ARBA00022908"/>
    </source>
</evidence>
<evidence type="ECO:0000259" key="6">
    <source>
        <dbReference type="PROSITE" id="PS51898"/>
    </source>
</evidence>
<dbReference type="InterPro" id="IPR011010">
    <property type="entry name" value="DNA_brk_join_enz"/>
</dbReference>
<protein>
    <submittedName>
        <fullName evidence="8">Site-specific integrase</fullName>
    </submittedName>
</protein>
<dbReference type="PROSITE" id="PS51900">
    <property type="entry name" value="CB"/>
    <property type="match status" value="1"/>
</dbReference>
<dbReference type="InterPro" id="IPR044068">
    <property type="entry name" value="CB"/>
</dbReference>
<gene>
    <name evidence="8" type="ORF">Bequi_02370</name>
</gene>
<dbReference type="InterPro" id="IPR002104">
    <property type="entry name" value="Integrase_catalytic"/>
</dbReference>
<dbReference type="InterPro" id="IPR004107">
    <property type="entry name" value="Integrase_SAM-like_N"/>
</dbReference>
<reference evidence="8" key="1">
    <citation type="submission" date="2022-02" db="EMBL/GenBank/DDBJ databases">
        <authorList>
            <person name="Lee M."/>
            <person name="Kim S.-J."/>
            <person name="Jung M.-Y."/>
        </authorList>
    </citation>
    <scope>NUCLEOTIDE SEQUENCE</scope>
    <source>
        <strain evidence="8">JHP9</strain>
    </source>
</reference>
<dbReference type="Proteomes" id="UP001203761">
    <property type="component" value="Unassembled WGS sequence"/>
</dbReference>
<comment type="similarity">
    <text evidence="1">Belongs to the 'phage' integrase family.</text>
</comment>
<keyword evidence="4" id="KW-0233">DNA recombination</keyword>